<dbReference type="EMBL" id="BIXY01000098">
    <property type="protein sequence ID" value="GCF11180.1"/>
    <property type="molecule type" value="Genomic_DNA"/>
</dbReference>
<dbReference type="InterPro" id="IPR003593">
    <property type="entry name" value="AAA+_ATPase"/>
</dbReference>
<evidence type="ECO:0000259" key="11">
    <source>
        <dbReference type="PROSITE" id="PS50929"/>
    </source>
</evidence>
<comment type="subcellular location">
    <subcellularLocation>
        <location evidence="1">Cell membrane</location>
        <topology evidence="1">Multi-pass membrane protein</topology>
    </subcellularLocation>
</comment>
<feature type="transmembrane region" description="Helical" evidence="9">
    <location>
        <begin position="65"/>
        <end position="83"/>
    </location>
</feature>
<dbReference type="GO" id="GO:0015421">
    <property type="term" value="F:ABC-type oligopeptide transporter activity"/>
    <property type="evidence" value="ECO:0007669"/>
    <property type="project" value="TreeGrafter"/>
</dbReference>
<dbReference type="Gene3D" id="1.20.1560.10">
    <property type="entry name" value="ABC transporter type 1, transmembrane domain"/>
    <property type="match status" value="1"/>
</dbReference>
<dbReference type="GO" id="GO:0005524">
    <property type="term" value="F:ATP binding"/>
    <property type="evidence" value="ECO:0007669"/>
    <property type="project" value="UniProtKB-KW"/>
</dbReference>
<evidence type="ECO:0000256" key="4">
    <source>
        <dbReference type="ARBA" id="ARBA00022692"/>
    </source>
</evidence>
<keyword evidence="4 9" id="KW-0812">Transmembrane</keyword>
<proteinExistence type="predicted"/>
<dbReference type="Gene3D" id="3.40.50.300">
    <property type="entry name" value="P-loop containing nucleotide triphosphate hydrolases"/>
    <property type="match status" value="1"/>
</dbReference>
<dbReference type="InterPro" id="IPR003439">
    <property type="entry name" value="ABC_transporter-like_ATP-bd"/>
</dbReference>
<dbReference type="PROSITE" id="PS50929">
    <property type="entry name" value="ABC_TM1F"/>
    <property type="match status" value="1"/>
</dbReference>
<dbReference type="AlphaFoldDB" id="A0A5A5THW6"/>
<dbReference type="Pfam" id="PF00664">
    <property type="entry name" value="ABC_membrane"/>
    <property type="match status" value="1"/>
</dbReference>
<evidence type="ECO:0000256" key="6">
    <source>
        <dbReference type="ARBA" id="ARBA00022840"/>
    </source>
</evidence>
<dbReference type="FunFam" id="3.40.50.300:FF:000221">
    <property type="entry name" value="Multidrug ABC transporter ATP-binding protein"/>
    <property type="match status" value="1"/>
</dbReference>
<feature type="transmembrane region" description="Helical" evidence="9">
    <location>
        <begin position="172"/>
        <end position="189"/>
    </location>
</feature>
<evidence type="ECO:0000256" key="2">
    <source>
        <dbReference type="ARBA" id="ARBA00022448"/>
    </source>
</evidence>
<dbReference type="GO" id="GO:0005886">
    <property type="term" value="C:plasma membrane"/>
    <property type="evidence" value="ECO:0007669"/>
    <property type="project" value="UniProtKB-SubCell"/>
</dbReference>
<keyword evidence="13" id="KW-1185">Reference proteome</keyword>
<keyword evidence="2" id="KW-0813">Transport</keyword>
<sequence length="590" mass="67188">MKKDKKKDNDLTIIFRHLIPELRPYTWRILGSLSITGLVIGADLFQPYCFKWLLDAATVTEKYPVILQCLLLLLGLAFVRTLFSYWEIYTRSRVGEAISAQYRRKTFEHVLHLPLATLHDMEESAFEHRIMHDCGEIGRVYVSSKFLPTIANIIQTMALTLLILVLSWQVGLVSILVFPIGWLISQRMARRSHTQVMQQRTLVEQGHAMLQEIFSCIREVRAVGNEAGEIRRWDNWLHRYGSVICRTTTQHQFVRLTLTHLIHWIGLCIVFGWGGWQLLQHQLTVGSLLALSLYIQQLYTTLTSILSGRIETGEVANSLEALAAVFRLPREWPDQGEHTRKEGPGKLEFAQVSFSYKNGAEKIQNISFTSDPEQMSGIVGPTGSGKSTLMNLCMRFYEPTSGKIFLDGQDIAEIAPHALRQQIGLVSQDIQLWNTTIRENLVYGLHCDVTWEHVLEVCQRTCVHEFVQRLPEGYETVVGSRGIKLSGGEKQRIALARTLLRNPTILLLDEATSALDSLTETAIMKTLLQEWGKKNRILVAHRLATVQEADQIIVIENGKIVEMDAPQILCHQNGLYAKLYHTQQLVTQKR</sequence>
<dbReference type="Proteomes" id="UP000322530">
    <property type="component" value="Unassembled WGS sequence"/>
</dbReference>
<dbReference type="CDD" id="cd07346">
    <property type="entry name" value="ABC_6TM_exporters"/>
    <property type="match status" value="1"/>
</dbReference>
<reference evidence="12 13" key="1">
    <citation type="submission" date="2019-01" db="EMBL/GenBank/DDBJ databases">
        <title>Draft genome sequence of Dictyobacter sp. Uno17.</title>
        <authorList>
            <person name="Wang C.M."/>
            <person name="Zheng Y."/>
            <person name="Sakai Y."/>
            <person name="Abe K."/>
            <person name="Yokota A."/>
            <person name="Yabe S."/>
        </authorList>
    </citation>
    <scope>NUCLEOTIDE SEQUENCE [LARGE SCALE GENOMIC DNA]</scope>
    <source>
        <strain evidence="12 13">Uno17</strain>
    </source>
</reference>
<dbReference type="SUPFAM" id="SSF90123">
    <property type="entry name" value="ABC transporter transmembrane region"/>
    <property type="match status" value="1"/>
</dbReference>
<dbReference type="InterPro" id="IPR036640">
    <property type="entry name" value="ABC1_TM_sf"/>
</dbReference>
<protein>
    <submittedName>
        <fullName evidence="12">ABC transporter ATP-binding protein</fullName>
    </submittedName>
</protein>
<dbReference type="InterPro" id="IPR027417">
    <property type="entry name" value="P-loop_NTPase"/>
</dbReference>
<feature type="domain" description="ABC transporter" evidence="10">
    <location>
        <begin position="347"/>
        <end position="582"/>
    </location>
</feature>
<evidence type="ECO:0000256" key="3">
    <source>
        <dbReference type="ARBA" id="ARBA00022475"/>
    </source>
</evidence>
<evidence type="ECO:0000259" key="10">
    <source>
        <dbReference type="PROSITE" id="PS50893"/>
    </source>
</evidence>
<name>A0A5A5THW6_9CHLR</name>
<evidence type="ECO:0000256" key="7">
    <source>
        <dbReference type="ARBA" id="ARBA00022989"/>
    </source>
</evidence>
<evidence type="ECO:0000313" key="12">
    <source>
        <dbReference type="EMBL" id="GCF11180.1"/>
    </source>
</evidence>
<dbReference type="InterPro" id="IPR039421">
    <property type="entry name" value="Type_1_exporter"/>
</dbReference>
<dbReference type="GO" id="GO:0016887">
    <property type="term" value="F:ATP hydrolysis activity"/>
    <property type="evidence" value="ECO:0007669"/>
    <property type="project" value="InterPro"/>
</dbReference>
<keyword evidence="3" id="KW-1003">Cell membrane</keyword>
<evidence type="ECO:0000256" key="8">
    <source>
        <dbReference type="ARBA" id="ARBA00023136"/>
    </source>
</evidence>
<dbReference type="SMART" id="SM00382">
    <property type="entry name" value="AAA"/>
    <property type="match status" value="1"/>
</dbReference>
<dbReference type="PROSITE" id="PS00211">
    <property type="entry name" value="ABC_TRANSPORTER_1"/>
    <property type="match status" value="1"/>
</dbReference>
<keyword evidence="7 9" id="KW-1133">Transmembrane helix</keyword>
<keyword evidence="8 9" id="KW-0472">Membrane</keyword>
<dbReference type="Pfam" id="PF00005">
    <property type="entry name" value="ABC_tran"/>
    <property type="match status" value="1"/>
</dbReference>
<evidence type="ECO:0000256" key="9">
    <source>
        <dbReference type="SAM" id="Phobius"/>
    </source>
</evidence>
<keyword evidence="6 12" id="KW-0067">ATP-binding</keyword>
<dbReference type="PROSITE" id="PS50893">
    <property type="entry name" value="ABC_TRANSPORTER_2"/>
    <property type="match status" value="1"/>
</dbReference>
<dbReference type="InterPro" id="IPR017871">
    <property type="entry name" value="ABC_transporter-like_CS"/>
</dbReference>
<keyword evidence="5" id="KW-0547">Nucleotide-binding</keyword>
<accession>A0A5A5THW6</accession>
<gene>
    <name evidence="12" type="ORF">KDI_47440</name>
</gene>
<evidence type="ECO:0000256" key="5">
    <source>
        <dbReference type="ARBA" id="ARBA00022741"/>
    </source>
</evidence>
<dbReference type="PANTHER" id="PTHR43394:SF1">
    <property type="entry name" value="ATP-BINDING CASSETTE SUB-FAMILY B MEMBER 10, MITOCHONDRIAL"/>
    <property type="match status" value="1"/>
</dbReference>
<feature type="domain" description="ABC transmembrane type-1" evidence="11">
    <location>
        <begin position="30"/>
        <end position="307"/>
    </location>
</feature>
<evidence type="ECO:0000313" key="13">
    <source>
        <dbReference type="Proteomes" id="UP000322530"/>
    </source>
</evidence>
<organism evidence="12 13">
    <name type="scientific">Dictyobacter arantiisoli</name>
    <dbReference type="NCBI Taxonomy" id="2014874"/>
    <lineage>
        <taxon>Bacteria</taxon>
        <taxon>Bacillati</taxon>
        <taxon>Chloroflexota</taxon>
        <taxon>Ktedonobacteria</taxon>
        <taxon>Ktedonobacterales</taxon>
        <taxon>Dictyobacteraceae</taxon>
        <taxon>Dictyobacter</taxon>
    </lineage>
</organism>
<dbReference type="InterPro" id="IPR011527">
    <property type="entry name" value="ABC1_TM_dom"/>
</dbReference>
<comment type="caution">
    <text evidence="12">The sequence shown here is derived from an EMBL/GenBank/DDBJ whole genome shotgun (WGS) entry which is preliminary data.</text>
</comment>
<dbReference type="OrthoDB" id="9770415at2"/>
<feature type="transmembrane region" description="Helical" evidence="9">
    <location>
        <begin position="25"/>
        <end position="45"/>
    </location>
</feature>
<dbReference type="SUPFAM" id="SSF52540">
    <property type="entry name" value="P-loop containing nucleoside triphosphate hydrolases"/>
    <property type="match status" value="1"/>
</dbReference>
<dbReference type="RefSeq" id="WP_149404025.1">
    <property type="nucleotide sequence ID" value="NZ_BIXY01000098.1"/>
</dbReference>
<dbReference type="PANTHER" id="PTHR43394">
    <property type="entry name" value="ATP-DEPENDENT PERMEASE MDL1, MITOCHONDRIAL"/>
    <property type="match status" value="1"/>
</dbReference>
<evidence type="ECO:0000256" key="1">
    <source>
        <dbReference type="ARBA" id="ARBA00004651"/>
    </source>
</evidence>